<sequence length="507" mass="55912">MLSTAGGAAPLEGKRPNIIFILTDDQGYGDLSVHGNPVLKTPNLDRMHAESVRFTNWHNSPTCAPTRSALLTGRHEFRNGITHTILERERLRLDSVTLAQVLQKAGYATGIFGKWHLGDEEAYRPDKRGFDETFIHGAGGIGQSYPGSCGDAPGNSYFDPAILHNGKFEKTKGYCTDVFFTQATKWIESTKSQKDKPFLCWLSTNAPHGPYIAKPEDRALYEGKTPNEAVANFFGMLHNIDENVGKLLAKLDEWGIAENTLVIFMNDNGGTAGVQVFNADMHGSKGSPWIGGVRAISFWRWKGTLKPANCNALAAHIDFFRTLSSIAGVKLDEAMLQQSAEARNLVPLLEDSSAKWDDRFLFAHVGRWPKGTSPDAAKLSNASVRNTQYTLVSEVARGPKAPKNAGPRWQLFDVIADPAQKTDIAATHPDVVKKLTDAYDAWWSSLKGQYDLNENAVGPRLNPFAELYWKQFGGGPTPEDYERMDPDKAKTFEANRQRQVGGKKGAD</sequence>
<protein>
    <submittedName>
        <fullName evidence="7">Arylsulfatase</fullName>
    </submittedName>
</protein>
<accession>A0A366HG40</accession>
<dbReference type="Gene3D" id="3.30.1120.10">
    <property type="match status" value="1"/>
</dbReference>
<evidence type="ECO:0000259" key="6">
    <source>
        <dbReference type="Pfam" id="PF00884"/>
    </source>
</evidence>
<feature type="domain" description="Sulfatase N-terminal" evidence="6">
    <location>
        <begin position="16"/>
        <end position="329"/>
    </location>
</feature>
<organism evidence="7 8">
    <name type="scientific">Roseimicrobium gellanilyticum</name>
    <dbReference type="NCBI Taxonomy" id="748857"/>
    <lineage>
        <taxon>Bacteria</taxon>
        <taxon>Pseudomonadati</taxon>
        <taxon>Verrucomicrobiota</taxon>
        <taxon>Verrucomicrobiia</taxon>
        <taxon>Verrucomicrobiales</taxon>
        <taxon>Verrucomicrobiaceae</taxon>
        <taxon>Roseimicrobium</taxon>
    </lineage>
</organism>
<feature type="compositionally biased region" description="Basic and acidic residues" evidence="5">
    <location>
        <begin position="480"/>
        <end position="496"/>
    </location>
</feature>
<evidence type="ECO:0000256" key="2">
    <source>
        <dbReference type="ARBA" id="ARBA00022723"/>
    </source>
</evidence>
<dbReference type="InterPro" id="IPR050738">
    <property type="entry name" value="Sulfatase"/>
</dbReference>
<dbReference type="InterPro" id="IPR024607">
    <property type="entry name" value="Sulfatase_CS"/>
</dbReference>
<evidence type="ECO:0000256" key="5">
    <source>
        <dbReference type="SAM" id="MobiDB-lite"/>
    </source>
</evidence>
<dbReference type="CDD" id="cd16146">
    <property type="entry name" value="ARS_like"/>
    <property type="match status" value="1"/>
</dbReference>
<keyword evidence="3" id="KW-0378">Hydrolase</keyword>
<dbReference type="Pfam" id="PF00884">
    <property type="entry name" value="Sulfatase"/>
    <property type="match status" value="1"/>
</dbReference>
<dbReference type="PANTHER" id="PTHR42693:SF53">
    <property type="entry name" value="ENDO-4-O-SULFATASE"/>
    <property type="match status" value="1"/>
</dbReference>
<proteinExistence type="inferred from homology"/>
<dbReference type="PROSITE" id="PS00523">
    <property type="entry name" value="SULFATASE_1"/>
    <property type="match status" value="1"/>
</dbReference>
<dbReference type="PANTHER" id="PTHR42693">
    <property type="entry name" value="ARYLSULFATASE FAMILY MEMBER"/>
    <property type="match status" value="1"/>
</dbReference>
<dbReference type="EMBL" id="QNRR01000007">
    <property type="protein sequence ID" value="RBP41478.1"/>
    <property type="molecule type" value="Genomic_DNA"/>
</dbReference>
<comment type="caution">
    <text evidence="7">The sequence shown here is derived from an EMBL/GenBank/DDBJ whole genome shotgun (WGS) entry which is preliminary data.</text>
</comment>
<name>A0A366HG40_9BACT</name>
<evidence type="ECO:0000256" key="1">
    <source>
        <dbReference type="ARBA" id="ARBA00008779"/>
    </source>
</evidence>
<dbReference type="Gene3D" id="3.40.720.10">
    <property type="entry name" value="Alkaline Phosphatase, subunit A"/>
    <property type="match status" value="1"/>
</dbReference>
<evidence type="ECO:0000313" key="7">
    <source>
        <dbReference type="EMBL" id="RBP41478.1"/>
    </source>
</evidence>
<evidence type="ECO:0000313" key="8">
    <source>
        <dbReference type="Proteomes" id="UP000253426"/>
    </source>
</evidence>
<gene>
    <name evidence="7" type="ORF">DES53_107311</name>
</gene>
<keyword evidence="4" id="KW-0106">Calcium</keyword>
<keyword evidence="2" id="KW-0479">Metal-binding</keyword>
<evidence type="ECO:0000256" key="3">
    <source>
        <dbReference type="ARBA" id="ARBA00022801"/>
    </source>
</evidence>
<comment type="similarity">
    <text evidence="1">Belongs to the sulfatase family.</text>
</comment>
<feature type="region of interest" description="Disordered" evidence="5">
    <location>
        <begin position="475"/>
        <end position="507"/>
    </location>
</feature>
<reference evidence="7 8" key="1">
    <citation type="submission" date="2018-06" db="EMBL/GenBank/DDBJ databases">
        <title>Genomic Encyclopedia of Type Strains, Phase IV (KMG-IV): sequencing the most valuable type-strain genomes for metagenomic binning, comparative biology and taxonomic classification.</title>
        <authorList>
            <person name="Goeker M."/>
        </authorList>
    </citation>
    <scope>NUCLEOTIDE SEQUENCE [LARGE SCALE GENOMIC DNA]</scope>
    <source>
        <strain evidence="7 8">DSM 25532</strain>
    </source>
</reference>
<dbReference type="SUPFAM" id="SSF53649">
    <property type="entry name" value="Alkaline phosphatase-like"/>
    <property type="match status" value="1"/>
</dbReference>
<dbReference type="AlphaFoldDB" id="A0A366HG40"/>
<keyword evidence="8" id="KW-1185">Reference proteome</keyword>
<dbReference type="Proteomes" id="UP000253426">
    <property type="component" value="Unassembled WGS sequence"/>
</dbReference>
<evidence type="ECO:0000256" key="4">
    <source>
        <dbReference type="ARBA" id="ARBA00022837"/>
    </source>
</evidence>
<dbReference type="GO" id="GO:0004065">
    <property type="term" value="F:arylsulfatase activity"/>
    <property type="evidence" value="ECO:0007669"/>
    <property type="project" value="TreeGrafter"/>
</dbReference>
<dbReference type="InterPro" id="IPR017850">
    <property type="entry name" value="Alkaline_phosphatase_core_sf"/>
</dbReference>
<dbReference type="GO" id="GO:0046872">
    <property type="term" value="F:metal ion binding"/>
    <property type="evidence" value="ECO:0007669"/>
    <property type="project" value="UniProtKB-KW"/>
</dbReference>
<dbReference type="InterPro" id="IPR000917">
    <property type="entry name" value="Sulfatase_N"/>
</dbReference>